<evidence type="ECO:0000313" key="1">
    <source>
        <dbReference type="EMBL" id="KAI5678778.1"/>
    </source>
</evidence>
<accession>A0ACC0C202</accession>
<reference evidence="2" key="1">
    <citation type="journal article" date="2023" name="Nat. Plants">
        <title>Single-cell RNA sequencing provides a high-resolution roadmap for understanding the multicellular compartmentation of specialized metabolism.</title>
        <authorList>
            <person name="Sun S."/>
            <person name="Shen X."/>
            <person name="Li Y."/>
            <person name="Li Y."/>
            <person name="Wang S."/>
            <person name="Li R."/>
            <person name="Zhang H."/>
            <person name="Shen G."/>
            <person name="Guo B."/>
            <person name="Wei J."/>
            <person name="Xu J."/>
            <person name="St-Pierre B."/>
            <person name="Chen S."/>
            <person name="Sun C."/>
        </authorList>
    </citation>
    <scope>NUCLEOTIDE SEQUENCE [LARGE SCALE GENOMIC DNA]</scope>
</reference>
<evidence type="ECO:0000313" key="2">
    <source>
        <dbReference type="Proteomes" id="UP001060085"/>
    </source>
</evidence>
<protein>
    <submittedName>
        <fullName evidence="1">Uncharacterized protein</fullName>
    </submittedName>
</protein>
<comment type="caution">
    <text evidence="1">The sequence shown here is derived from an EMBL/GenBank/DDBJ whole genome shotgun (WGS) entry which is preliminary data.</text>
</comment>
<dbReference type="EMBL" id="CM044702">
    <property type="protein sequence ID" value="KAI5678778.1"/>
    <property type="molecule type" value="Genomic_DNA"/>
</dbReference>
<sequence length="164" mass="18050">MRRGSSLNFVAWESCIIQASMESSNIHGGEEECSSSESGWTTYLASSIHGTDDDDNNNSSSERIRCKSYQNQYVEDGESDDSMASDASSGPSHQGNHPCRIPVRSSHGYGDCKNVRGGRDNRKDLSKEHSKRAEKTKSTKEEPGHKGKSLIGNAFSRGKFRKSK</sequence>
<dbReference type="Proteomes" id="UP001060085">
    <property type="component" value="Linkage Group LG02"/>
</dbReference>
<keyword evidence="2" id="KW-1185">Reference proteome</keyword>
<proteinExistence type="predicted"/>
<name>A0ACC0C202_CATRO</name>
<organism evidence="1 2">
    <name type="scientific">Catharanthus roseus</name>
    <name type="common">Madagascar periwinkle</name>
    <name type="synonym">Vinca rosea</name>
    <dbReference type="NCBI Taxonomy" id="4058"/>
    <lineage>
        <taxon>Eukaryota</taxon>
        <taxon>Viridiplantae</taxon>
        <taxon>Streptophyta</taxon>
        <taxon>Embryophyta</taxon>
        <taxon>Tracheophyta</taxon>
        <taxon>Spermatophyta</taxon>
        <taxon>Magnoliopsida</taxon>
        <taxon>eudicotyledons</taxon>
        <taxon>Gunneridae</taxon>
        <taxon>Pentapetalae</taxon>
        <taxon>asterids</taxon>
        <taxon>lamiids</taxon>
        <taxon>Gentianales</taxon>
        <taxon>Apocynaceae</taxon>
        <taxon>Rauvolfioideae</taxon>
        <taxon>Vinceae</taxon>
        <taxon>Catharanthinae</taxon>
        <taxon>Catharanthus</taxon>
    </lineage>
</organism>
<gene>
    <name evidence="1" type="ORF">M9H77_09728</name>
</gene>